<name>A0ACB8AKS0_9AGAM</name>
<reference evidence="1" key="1">
    <citation type="journal article" date="2021" name="New Phytol.">
        <title>Evolutionary innovations through gain and loss of genes in the ectomycorrhizal Boletales.</title>
        <authorList>
            <person name="Wu G."/>
            <person name="Miyauchi S."/>
            <person name="Morin E."/>
            <person name="Kuo A."/>
            <person name="Drula E."/>
            <person name="Varga T."/>
            <person name="Kohler A."/>
            <person name="Feng B."/>
            <person name="Cao Y."/>
            <person name="Lipzen A."/>
            <person name="Daum C."/>
            <person name="Hundley H."/>
            <person name="Pangilinan J."/>
            <person name="Johnson J."/>
            <person name="Barry K."/>
            <person name="LaButti K."/>
            <person name="Ng V."/>
            <person name="Ahrendt S."/>
            <person name="Min B."/>
            <person name="Choi I.G."/>
            <person name="Park H."/>
            <person name="Plett J.M."/>
            <person name="Magnuson J."/>
            <person name="Spatafora J.W."/>
            <person name="Nagy L.G."/>
            <person name="Henrissat B."/>
            <person name="Grigoriev I.V."/>
            <person name="Yang Z.L."/>
            <person name="Xu J."/>
            <person name="Martin F.M."/>
        </authorList>
    </citation>
    <scope>NUCLEOTIDE SEQUENCE</scope>
    <source>
        <strain evidence="1">ATCC 28755</strain>
    </source>
</reference>
<protein>
    <submittedName>
        <fullName evidence="1">Uncharacterized protein</fullName>
    </submittedName>
</protein>
<gene>
    <name evidence="1" type="ORF">BJ138DRAFT_1178277</name>
</gene>
<organism evidence="1 2">
    <name type="scientific">Hygrophoropsis aurantiaca</name>
    <dbReference type="NCBI Taxonomy" id="72124"/>
    <lineage>
        <taxon>Eukaryota</taxon>
        <taxon>Fungi</taxon>
        <taxon>Dikarya</taxon>
        <taxon>Basidiomycota</taxon>
        <taxon>Agaricomycotina</taxon>
        <taxon>Agaricomycetes</taxon>
        <taxon>Agaricomycetidae</taxon>
        <taxon>Boletales</taxon>
        <taxon>Coniophorineae</taxon>
        <taxon>Hygrophoropsidaceae</taxon>
        <taxon>Hygrophoropsis</taxon>
    </lineage>
</organism>
<dbReference type="EMBL" id="MU267636">
    <property type="protein sequence ID" value="KAH7913157.1"/>
    <property type="molecule type" value="Genomic_DNA"/>
</dbReference>
<evidence type="ECO:0000313" key="1">
    <source>
        <dbReference type="EMBL" id="KAH7913157.1"/>
    </source>
</evidence>
<keyword evidence="2" id="KW-1185">Reference proteome</keyword>
<comment type="caution">
    <text evidence="1">The sequence shown here is derived from an EMBL/GenBank/DDBJ whole genome shotgun (WGS) entry which is preliminary data.</text>
</comment>
<accession>A0ACB8AKS0</accession>
<proteinExistence type="predicted"/>
<dbReference type="Proteomes" id="UP000790377">
    <property type="component" value="Unassembled WGS sequence"/>
</dbReference>
<sequence>MLSKSVVVAFLASAILASAACTPPHLGSKDGWALYAWNSPCSKTLSPSYWEHGAVSTDCARAKCYNFNSSTHMNDHMASFAFTTSQGPYLSLHGDGGCTASSHIDNYYGTVMQRATNAAERRTSSFKVCNAPVAL</sequence>
<evidence type="ECO:0000313" key="2">
    <source>
        <dbReference type="Proteomes" id="UP000790377"/>
    </source>
</evidence>